<gene>
    <name evidence="2" type="ORF">HYFRA_00010459</name>
</gene>
<name>A0A9N9PWB2_9HELO</name>
<dbReference type="AlphaFoldDB" id="A0A9N9PWB2"/>
<dbReference type="EMBL" id="CAJVRL010000080">
    <property type="protein sequence ID" value="CAG8957593.1"/>
    <property type="molecule type" value="Genomic_DNA"/>
</dbReference>
<feature type="region of interest" description="Disordered" evidence="1">
    <location>
        <begin position="1"/>
        <end position="71"/>
    </location>
</feature>
<proteinExistence type="predicted"/>
<feature type="compositionally biased region" description="Basic and acidic residues" evidence="1">
    <location>
        <begin position="58"/>
        <end position="71"/>
    </location>
</feature>
<dbReference type="Proteomes" id="UP000696280">
    <property type="component" value="Unassembled WGS sequence"/>
</dbReference>
<evidence type="ECO:0000313" key="2">
    <source>
        <dbReference type="EMBL" id="CAG8957593.1"/>
    </source>
</evidence>
<comment type="caution">
    <text evidence="2">The sequence shown here is derived from an EMBL/GenBank/DDBJ whole genome shotgun (WGS) entry which is preliminary data.</text>
</comment>
<organism evidence="2 3">
    <name type="scientific">Hymenoscyphus fraxineus</name>
    <dbReference type="NCBI Taxonomy" id="746836"/>
    <lineage>
        <taxon>Eukaryota</taxon>
        <taxon>Fungi</taxon>
        <taxon>Dikarya</taxon>
        <taxon>Ascomycota</taxon>
        <taxon>Pezizomycotina</taxon>
        <taxon>Leotiomycetes</taxon>
        <taxon>Helotiales</taxon>
        <taxon>Helotiaceae</taxon>
        <taxon>Hymenoscyphus</taxon>
    </lineage>
</organism>
<accession>A0A9N9PWB2</accession>
<feature type="compositionally biased region" description="Basic and acidic residues" evidence="1">
    <location>
        <begin position="1"/>
        <end position="19"/>
    </location>
</feature>
<sequence>MNDDFSHTSVLKKSERKEVPVGVRSPGARKGDGRKARSNSAYDIPSPSKNGNDNGDGNNDRKPREDAQNDG</sequence>
<keyword evidence="3" id="KW-1185">Reference proteome</keyword>
<reference evidence="2" key="1">
    <citation type="submission" date="2021-07" db="EMBL/GenBank/DDBJ databases">
        <authorList>
            <person name="Durling M."/>
        </authorList>
    </citation>
    <scope>NUCLEOTIDE SEQUENCE</scope>
</reference>
<evidence type="ECO:0000313" key="3">
    <source>
        <dbReference type="Proteomes" id="UP000696280"/>
    </source>
</evidence>
<evidence type="ECO:0000256" key="1">
    <source>
        <dbReference type="SAM" id="MobiDB-lite"/>
    </source>
</evidence>
<protein>
    <submittedName>
        <fullName evidence="2">Uncharacterized protein</fullName>
    </submittedName>
</protein>